<evidence type="ECO:0000313" key="1">
    <source>
        <dbReference type="EMBL" id="RDH37920.1"/>
    </source>
</evidence>
<dbReference type="EMBL" id="KZ852034">
    <property type="protein sequence ID" value="RDH37920.1"/>
    <property type="molecule type" value="Genomic_DNA"/>
</dbReference>
<organism evidence="1 2">
    <name type="scientific">Aspergillus welwitschiae</name>
    <dbReference type="NCBI Taxonomy" id="1341132"/>
    <lineage>
        <taxon>Eukaryota</taxon>
        <taxon>Fungi</taxon>
        <taxon>Dikarya</taxon>
        <taxon>Ascomycota</taxon>
        <taxon>Pezizomycotina</taxon>
        <taxon>Eurotiomycetes</taxon>
        <taxon>Eurotiomycetidae</taxon>
        <taxon>Eurotiales</taxon>
        <taxon>Aspergillaceae</taxon>
        <taxon>Aspergillus</taxon>
        <taxon>Aspergillus subgen. Circumdati</taxon>
    </lineage>
</organism>
<dbReference type="AlphaFoldDB" id="A0A3F3QFT4"/>
<keyword evidence="2" id="KW-1185">Reference proteome</keyword>
<dbReference type="GeneID" id="38132995"/>
<reference evidence="1 2" key="1">
    <citation type="submission" date="2018-07" db="EMBL/GenBank/DDBJ databases">
        <title>The genomes of Aspergillus section Nigri reveals drivers in fungal speciation.</title>
        <authorList>
            <consortium name="DOE Joint Genome Institute"/>
            <person name="Vesth T.C."/>
            <person name="Nybo J."/>
            <person name="Theobald S."/>
            <person name="Brandl J."/>
            <person name="Frisvad J.C."/>
            <person name="Nielsen K.F."/>
            <person name="Lyhne E.K."/>
            <person name="Kogle M.E."/>
            <person name="Kuo A."/>
            <person name="Riley R."/>
            <person name="Clum A."/>
            <person name="Nolan M."/>
            <person name="Lipzen A."/>
            <person name="Salamov A."/>
            <person name="Henrissat B."/>
            <person name="Wiebenga A."/>
            <person name="De vries R.P."/>
            <person name="Grigoriev I.V."/>
            <person name="Mortensen U.H."/>
            <person name="Andersen M.R."/>
            <person name="Baker S.E."/>
        </authorList>
    </citation>
    <scope>NUCLEOTIDE SEQUENCE [LARGE SCALE GENOMIC DNA]</scope>
    <source>
        <strain evidence="1 2">CBS 139.54b</strain>
    </source>
</reference>
<accession>A0A3F3QFT4</accession>
<dbReference type="RefSeq" id="XP_026630942.1">
    <property type="nucleotide sequence ID" value="XM_026764639.1"/>
</dbReference>
<sequence>MDSGATWIMNAKTITVYTTLLFFFGKAEYFRWPQYGVPSSAIYLTLTGANDLNGRSQSELVRQQFYAHPAKTYMAGLVYGVWSPK</sequence>
<gene>
    <name evidence="1" type="ORF">BDQ94DRAFT_135304</name>
</gene>
<protein>
    <submittedName>
        <fullName evidence="1">Uncharacterized protein</fullName>
    </submittedName>
</protein>
<dbReference type="Proteomes" id="UP000253729">
    <property type="component" value="Unassembled WGS sequence"/>
</dbReference>
<evidence type="ECO:0000313" key="2">
    <source>
        <dbReference type="Proteomes" id="UP000253729"/>
    </source>
</evidence>
<proteinExistence type="predicted"/>
<name>A0A3F3QFT4_9EURO</name>